<dbReference type="Gene3D" id="3.20.20.70">
    <property type="entry name" value="Aldolase class I"/>
    <property type="match status" value="1"/>
</dbReference>
<dbReference type="Gene3D" id="2.60.120.1060">
    <property type="entry name" value="NPCBM/NEW2 domain"/>
    <property type="match status" value="2"/>
</dbReference>
<dbReference type="InterPro" id="IPR038637">
    <property type="entry name" value="NPCBM_sf"/>
</dbReference>
<evidence type="ECO:0000313" key="13">
    <source>
        <dbReference type="Proteomes" id="UP000295124"/>
    </source>
</evidence>
<dbReference type="FunFam" id="2.60.40.1180:FF:000008">
    <property type="entry name" value="Alpha-galactosidase"/>
    <property type="match status" value="1"/>
</dbReference>
<dbReference type="SUPFAM" id="SSF51011">
    <property type="entry name" value="Glycosyl hydrolase domain"/>
    <property type="match status" value="1"/>
</dbReference>
<keyword evidence="7 8" id="KW-0326">Glycosidase</keyword>
<evidence type="ECO:0000256" key="10">
    <source>
        <dbReference type="SAM" id="SignalP"/>
    </source>
</evidence>
<dbReference type="PANTHER" id="PTHR11452">
    <property type="entry name" value="ALPHA-GALACTOSIDASE/ALPHA-N-ACETYLGALACTOSAMINIDASE"/>
    <property type="match status" value="1"/>
</dbReference>
<feature type="domain" description="Glycosyl hydrolase family 98 putative carbohydrate-binding module" evidence="11">
    <location>
        <begin position="658"/>
        <end position="801"/>
    </location>
</feature>
<dbReference type="EMBL" id="SMKX01000056">
    <property type="protein sequence ID" value="TDD58232.1"/>
    <property type="molecule type" value="Genomic_DNA"/>
</dbReference>
<feature type="signal peptide" evidence="10">
    <location>
        <begin position="1"/>
        <end position="25"/>
    </location>
</feature>
<dbReference type="AlphaFoldDB" id="A0A4R4ZMY5"/>
<evidence type="ECO:0000256" key="5">
    <source>
        <dbReference type="ARBA" id="ARBA00022801"/>
    </source>
</evidence>
<evidence type="ECO:0000313" key="12">
    <source>
        <dbReference type="EMBL" id="TDD58232.1"/>
    </source>
</evidence>
<comment type="caution">
    <text evidence="12">The sequence shown here is derived from an EMBL/GenBank/DDBJ whole genome shotgun (WGS) entry which is preliminary data.</text>
</comment>
<evidence type="ECO:0000256" key="4">
    <source>
        <dbReference type="ARBA" id="ARBA00022729"/>
    </source>
</evidence>
<dbReference type="RefSeq" id="WP_132169591.1">
    <property type="nucleotide sequence ID" value="NZ_SMKX01000056.1"/>
</dbReference>
<accession>A0A4R4ZMY5</accession>
<dbReference type="EC" id="3.2.1.22" evidence="3 8"/>
<dbReference type="FunFam" id="3.20.20.70:FF:000202">
    <property type="entry name" value="Alpha-galactosidase"/>
    <property type="match status" value="1"/>
</dbReference>
<evidence type="ECO:0000256" key="1">
    <source>
        <dbReference type="ARBA" id="ARBA00001255"/>
    </source>
</evidence>
<keyword evidence="4 10" id="KW-0732">Signal</keyword>
<dbReference type="CDD" id="cd14792">
    <property type="entry name" value="GH27"/>
    <property type="match status" value="1"/>
</dbReference>
<dbReference type="InterPro" id="IPR041233">
    <property type="entry name" value="Melibiase_C"/>
</dbReference>
<evidence type="ECO:0000256" key="6">
    <source>
        <dbReference type="ARBA" id="ARBA00023157"/>
    </source>
</evidence>
<dbReference type="InterPro" id="IPR013222">
    <property type="entry name" value="Glyco_hyd_98_carb-bd"/>
</dbReference>
<evidence type="ECO:0000256" key="2">
    <source>
        <dbReference type="ARBA" id="ARBA00009743"/>
    </source>
</evidence>
<dbReference type="SUPFAM" id="SSF51445">
    <property type="entry name" value="(Trans)glycosidases"/>
    <property type="match status" value="1"/>
</dbReference>
<keyword evidence="13" id="KW-1185">Reference proteome</keyword>
<dbReference type="InterPro" id="IPR013780">
    <property type="entry name" value="Glyco_hydro_b"/>
</dbReference>
<feature type="chain" id="PRO_5020457493" description="Alpha-galactosidase" evidence="10">
    <location>
        <begin position="26"/>
        <end position="803"/>
    </location>
</feature>
<protein>
    <recommendedName>
        <fullName evidence="3 8">Alpha-galactosidase</fullName>
        <ecNumber evidence="3 8">3.2.1.22</ecNumber>
    </recommendedName>
    <alternativeName>
        <fullName evidence="8">Melibiase</fullName>
    </alternativeName>
</protein>
<organism evidence="12 13">
    <name type="scientific">Kribbella antibiotica</name>
    <dbReference type="NCBI Taxonomy" id="190195"/>
    <lineage>
        <taxon>Bacteria</taxon>
        <taxon>Bacillati</taxon>
        <taxon>Actinomycetota</taxon>
        <taxon>Actinomycetes</taxon>
        <taxon>Propionibacteriales</taxon>
        <taxon>Kribbellaceae</taxon>
        <taxon>Kribbella</taxon>
    </lineage>
</organism>
<dbReference type="InterPro" id="IPR002241">
    <property type="entry name" value="Glyco_hydro_27"/>
</dbReference>
<dbReference type="Pfam" id="PF10633">
    <property type="entry name" value="NPCBM_assoc"/>
    <property type="match status" value="1"/>
</dbReference>
<dbReference type="InterPro" id="IPR013785">
    <property type="entry name" value="Aldolase_TIM"/>
</dbReference>
<dbReference type="PRINTS" id="PR00740">
    <property type="entry name" value="GLHYDRLASE27"/>
</dbReference>
<proteinExistence type="inferred from homology"/>
<comment type="catalytic activity">
    <reaction evidence="1 8">
        <text>Hydrolysis of terminal, non-reducing alpha-D-galactose residues in alpha-D-galactosides, including galactose oligosaccharides, galactomannans and galactolipids.</text>
        <dbReference type="EC" id="3.2.1.22"/>
    </reaction>
</comment>
<dbReference type="GO" id="GO:0004557">
    <property type="term" value="F:alpha-galactosidase activity"/>
    <property type="evidence" value="ECO:0007669"/>
    <property type="project" value="UniProtKB-EC"/>
</dbReference>
<dbReference type="SUPFAM" id="SSF49785">
    <property type="entry name" value="Galactose-binding domain-like"/>
    <property type="match status" value="2"/>
</dbReference>
<dbReference type="PROSITE" id="PS00512">
    <property type="entry name" value="ALPHA_GALACTOSIDASE"/>
    <property type="match status" value="1"/>
</dbReference>
<dbReference type="SMART" id="SM00776">
    <property type="entry name" value="NPCBM"/>
    <property type="match status" value="2"/>
</dbReference>
<keyword evidence="5 8" id="KW-0378">Hydrolase</keyword>
<gene>
    <name evidence="12" type="ORF">E1263_20165</name>
</gene>
<dbReference type="Gene3D" id="2.60.40.1180">
    <property type="entry name" value="Golgi alpha-mannosidase II"/>
    <property type="match status" value="1"/>
</dbReference>
<evidence type="ECO:0000256" key="3">
    <source>
        <dbReference type="ARBA" id="ARBA00012755"/>
    </source>
</evidence>
<feature type="domain" description="Glycosyl hydrolase family 98 putative carbohydrate-binding module" evidence="11">
    <location>
        <begin position="509"/>
        <end position="652"/>
    </location>
</feature>
<name>A0A4R4ZMY5_9ACTN</name>
<feature type="region of interest" description="Disordered" evidence="9">
    <location>
        <begin position="674"/>
        <end position="693"/>
    </location>
</feature>
<dbReference type="InterPro" id="IPR000111">
    <property type="entry name" value="Glyco_hydro_27/36_CS"/>
</dbReference>
<evidence type="ECO:0000256" key="8">
    <source>
        <dbReference type="RuleBase" id="RU361168"/>
    </source>
</evidence>
<sequence>MRRRLLASFLSLVLCAVVVPTTAQAHAEAKPDLAPTPPMGWNSWNTFACDINESLIRDTADAMVSSGMAAAGYKYVNIDDCWMAPQRDGNGRLQADPVRFPSGIKAIADYVHARGLKLGIYSSAGSHTCQGLPASLGHETADAQSWASWGVDLLKYDNCGEQNGIPATTRYKTMADALQATGRPILYSICEWGQNQPWLWGANAGGHMWRTTGDIANNWSSVMSLLDQQVGLEQYSGPNAWNDPDMLEVGNSGLTYAESRAHMSLWSIMNSPLVAGNDIRSMPASTRDLLTDPDVVAVNQDWAGRQGAKLRDDGDIEVWSKKLSDGSAAVVLFNRSPNVATIGTTASALGLPASSAYTVKELWSNAVRSSTGNVRAQVGAHDAAMFRVTPGAAADVAPMIVVEAVPTKAYVSTAGRVDVKTQLHNDGASAVTGAQISLTAPAAWTATPDGPTQLGTVGAGQTGSVTWHLAANQPALGPVALSTSASWTWSGNAQTGSGAGRFVVANPPAIGRTTLSDGTWVYADNGWGPAERNMSVGEQAAGDGKPLTVAGTVYPKGLGTHAPGRIGYFLDAQCTTLTTKAGIDDEVGDKGEVQFEIWADGTRLAQATATGAGGAITLNADLTGVQVVELVVDPKGSPDFDHADWLAPELTCVGTPPPAGKSKLADRPWTAMTNGWGPVERNRSNGEQPAGDGKPLTVAGTIYRSGLGAHANGSITFHLGKRCSSLAVAVGIDDEVGDRGQVHFEVWGDNTRLAQADATGAGGAIPLTANLTNVTTLELRLDSAGSVDYDHADWLTPEVTCLK</sequence>
<dbReference type="InterPro" id="IPR017853">
    <property type="entry name" value="GH"/>
</dbReference>
<evidence type="ECO:0000256" key="7">
    <source>
        <dbReference type="ARBA" id="ARBA00023295"/>
    </source>
</evidence>
<dbReference type="InterPro" id="IPR018905">
    <property type="entry name" value="A-galactase_NEW3"/>
</dbReference>
<dbReference type="InterPro" id="IPR008979">
    <property type="entry name" value="Galactose-bd-like_sf"/>
</dbReference>
<dbReference type="Pfam" id="PF17801">
    <property type="entry name" value="Melibiase_C"/>
    <property type="match status" value="1"/>
</dbReference>
<dbReference type="OrthoDB" id="9807519at2"/>
<dbReference type="GO" id="GO:0016052">
    <property type="term" value="P:carbohydrate catabolic process"/>
    <property type="evidence" value="ECO:0007669"/>
    <property type="project" value="UniProtKB-ARBA"/>
</dbReference>
<reference evidence="12 13" key="1">
    <citation type="submission" date="2019-03" db="EMBL/GenBank/DDBJ databases">
        <title>Draft genome sequences of novel Actinobacteria.</title>
        <authorList>
            <person name="Sahin N."/>
            <person name="Ay H."/>
            <person name="Saygin H."/>
        </authorList>
    </citation>
    <scope>NUCLEOTIDE SEQUENCE [LARGE SCALE GENOMIC DNA]</scope>
    <source>
        <strain evidence="12 13">JCM 13523</strain>
    </source>
</reference>
<comment type="similarity">
    <text evidence="2 8">Belongs to the glycosyl hydrolase 27 family.</text>
</comment>
<evidence type="ECO:0000259" key="11">
    <source>
        <dbReference type="SMART" id="SM00776"/>
    </source>
</evidence>
<keyword evidence="6 8" id="KW-1015">Disulfide bond</keyword>
<dbReference type="PANTHER" id="PTHR11452:SF75">
    <property type="entry name" value="ALPHA-GALACTOSIDASE MEL1"/>
    <property type="match status" value="1"/>
</dbReference>
<evidence type="ECO:0000256" key="9">
    <source>
        <dbReference type="SAM" id="MobiDB-lite"/>
    </source>
</evidence>
<dbReference type="Pfam" id="PF08305">
    <property type="entry name" value="NPCBM"/>
    <property type="match status" value="2"/>
</dbReference>
<dbReference type="Proteomes" id="UP000295124">
    <property type="component" value="Unassembled WGS sequence"/>
</dbReference>
<dbReference type="Pfam" id="PF16499">
    <property type="entry name" value="Melibiase_2"/>
    <property type="match status" value="1"/>
</dbReference>